<feature type="disulfide bond" evidence="1">
    <location>
        <begin position="31"/>
        <end position="65"/>
    </location>
</feature>
<evidence type="ECO:0000313" key="4">
    <source>
        <dbReference type="EnsemblMetazoa" id="CLYHEMP023565.1"/>
    </source>
</evidence>
<accession>A0A7M5XIG7</accession>
<dbReference type="AlphaFoldDB" id="A0A7M5XIG7"/>
<keyword evidence="5" id="KW-1185">Reference proteome</keyword>
<reference evidence="4" key="1">
    <citation type="submission" date="2021-01" db="UniProtKB">
        <authorList>
            <consortium name="EnsemblMetazoa"/>
        </authorList>
    </citation>
    <scope>IDENTIFICATION</scope>
</reference>
<keyword evidence="2" id="KW-0732">Signal</keyword>
<dbReference type="PANTHER" id="PTHR21724:SF109">
    <property type="entry name" value="SHKT DOMAIN-CONTAINING PROTEIN"/>
    <property type="match status" value="1"/>
</dbReference>
<protein>
    <recommendedName>
        <fullName evidence="3">ShKT domain-containing protein</fullName>
    </recommendedName>
</protein>
<feature type="chain" id="PRO_5029610637" description="ShKT domain-containing protein" evidence="2">
    <location>
        <begin position="27"/>
        <end position="332"/>
    </location>
</feature>
<keyword evidence="1" id="KW-1015">Disulfide bond</keyword>
<name>A0A7M5XIG7_9CNID</name>
<feature type="domain" description="ShKT" evidence="3">
    <location>
        <begin position="118"/>
        <end position="152"/>
    </location>
</feature>
<dbReference type="EnsemblMetazoa" id="CLYHEMT023565.1">
    <property type="protein sequence ID" value="CLYHEMP023565.1"/>
    <property type="gene ID" value="CLYHEMG023565"/>
</dbReference>
<dbReference type="PROSITE" id="PS51670">
    <property type="entry name" value="SHKT"/>
    <property type="match status" value="3"/>
</dbReference>
<feature type="domain" description="ShKT" evidence="3">
    <location>
        <begin position="31"/>
        <end position="65"/>
    </location>
</feature>
<sequence>MEFKMNTKLIVLVIVHLLTKSIQVTAKGRGCKDQRGDCSRLKARNFCKTSRDAMQKLCPATCGVCPEGSEEKTLPPPPGICLDTIKGCEVLLARGFCQRNRKQLESRCRKTCGMCARCSDKKKDCERRKLFGLCERKQKDMVEICPATCNLCHMVKEKPKPCFDKHGEQHCQKLERLGFCETRAAMKETCTKTCRACHGMKPVSKPKTTPKPSSRPRVPGCKDVYGRVRCEYYAHIGWCDKHAKIRQKCRDTCVCNVAPTEKPKPSNCESSQYGCCWDNKTSKRDSVGNGCPDCQDDPRFVVLCERFGGDCSGKGGLAKSLNKHCSKTCNLC</sequence>
<feature type="disulfide bond" evidence="1">
    <location>
        <begin position="81"/>
        <end position="115"/>
    </location>
</feature>
<dbReference type="Proteomes" id="UP000594262">
    <property type="component" value="Unplaced"/>
</dbReference>
<evidence type="ECO:0000256" key="1">
    <source>
        <dbReference type="PROSITE-ProRule" id="PRU01005"/>
    </source>
</evidence>
<proteinExistence type="predicted"/>
<dbReference type="InterPro" id="IPR003582">
    <property type="entry name" value="ShKT_dom"/>
</dbReference>
<organism evidence="4 5">
    <name type="scientific">Clytia hemisphaerica</name>
    <dbReference type="NCBI Taxonomy" id="252671"/>
    <lineage>
        <taxon>Eukaryota</taxon>
        <taxon>Metazoa</taxon>
        <taxon>Cnidaria</taxon>
        <taxon>Hydrozoa</taxon>
        <taxon>Hydroidolina</taxon>
        <taxon>Leptothecata</taxon>
        <taxon>Obeliida</taxon>
        <taxon>Clytiidae</taxon>
        <taxon>Clytia</taxon>
    </lineage>
</organism>
<dbReference type="Pfam" id="PF01549">
    <property type="entry name" value="ShK"/>
    <property type="match status" value="6"/>
</dbReference>
<dbReference type="OrthoDB" id="6034559at2759"/>
<feature type="signal peptide" evidence="2">
    <location>
        <begin position="1"/>
        <end position="26"/>
    </location>
</feature>
<dbReference type="SMART" id="SM00254">
    <property type="entry name" value="ShKT"/>
    <property type="match status" value="5"/>
</dbReference>
<feature type="disulfide bond" evidence="1">
    <location>
        <begin position="118"/>
        <end position="152"/>
    </location>
</feature>
<evidence type="ECO:0000313" key="5">
    <source>
        <dbReference type="Proteomes" id="UP000594262"/>
    </source>
</evidence>
<evidence type="ECO:0000256" key="2">
    <source>
        <dbReference type="SAM" id="SignalP"/>
    </source>
</evidence>
<comment type="caution">
    <text evidence="1">Lacks conserved residue(s) required for the propagation of feature annotation.</text>
</comment>
<dbReference type="PANTHER" id="PTHR21724">
    <property type="entry name" value="SHKT DOMAIN-CONTAINING PROTEIN"/>
    <property type="match status" value="1"/>
</dbReference>
<feature type="domain" description="ShKT" evidence="3">
    <location>
        <begin position="81"/>
        <end position="115"/>
    </location>
</feature>
<dbReference type="Gene3D" id="1.10.10.1940">
    <property type="match status" value="1"/>
</dbReference>
<evidence type="ECO:0000259" key="3">
    <source>
        <dbReference type="PROSITE" id="PS51670"/>
    </source>
</evidence>